<dbReference type="PANTHER" id="PTHR11712">
    <property type="entry name" value="POLYKETIDE SYNTHASE-RELATED"/>
    <property type="match status" value="1"/>
</dbReference>
<dbReference type="CDD" id="cd00834">
    <property type="entry name" value="KAS_I_II"/>
    <property type="match status" value="2"/>
</dbReference>
<feature type="domain" description="Ketosynthase family 3 (KS3)" evidence="5">
    <location>
        <begin position="71"/>
        <end position="474"/>
    </location>
</feature>
<accession>A0A7J6FE12</accession>
<dbReference type="GO" id="GO:0009570">
    <property type="term" value="C:chloroplast stroma"/>
    <property type="evidence" value="ECO:0007669"/>
    <property type="project" value="TreeGrafter"/>
</dbReference>
<comment type="caution">
    <text evidence="6">The sequence shown here is derived from an EMBL/GenBank/DDBJ whole genome shotgun (WGS) entry which is preliminary data.</text>
</comment>
<evidence type="ECO:0000256" key="1">
    <source>
        <dbReference type="ARBA" id="ARBA00008467"/>
    </source>
</evidence>
<dbReference type="Gene3D" id="3.40.47.10">
    <property type="match status" value="4"/>
</dbReference>
<reference evidence="6 7" key="1">
    <citation type="journal article" date="2020" name="bioRxiv">
        <title>Sequence and annotation of 42 cannabis genomes reveals extensive copy number variation in cannabinoid synthesis and pathogen resistance genes.</title>
        <authorList>
            <person name="Mckernan K.J."/>
            <person name="Helbert Y."/>
            <person name="Kane L.T."/>
            <person name="Ebling H."/>
            <person name="Zhang L."/>
            <person name="Liu B."/>
            <person name="Eaton Z."/>
            <person name="Mclaughlin S."/>
            <person name="Kingan S."/>
            <person name="Baybayan P."/>
            <person name="Concepcion G."/>
            <person name="Jordan M."/>
            <person name="Riva A."/>
            <person name="Barbazuk W."/>
            <person name="Harkins T."/>
        </authorList>
    </citation>
    <scope>NUCLEOTIDE SEQUENCE [LARGE SCALE GENOMIC DNA]</scope>
    <source>
        <strain evidence="7">cv. Jamaican Lion 4</strain>
        <tissue evidence="6">Leaf</tissue>
    </source>
</reference>
<organism evidence="6 7">
    <name type="scientific">Cannabis sativa</name>
    <name type="common">Hemp</name>
    <name type="synonym">Marijuana</name>
    <dbReference type="NCBI Taxonomy" id="3483"/>
    <lineage>
        <taxon>Eukaryota</taxon>
        <taxon>Viridiplantae</taxon>
        <taxon>Streptophyta</taxon>
        <taxon>Embryophyta</taxon>
        <taxon>Tracheophyta</taxon>
        <taxon>Spermatophyta</taxon>
        <taxon>Magnoliopsida</taxon>
        <taxon>eudicotyledons</taxon>
        <taxon>Gunneridae</taxon>
        <taxon>Pentapetalae</taxon>
        <taxon>rosids</taxon>
        <taxon>fabids</taxon>
        <taxon>Rosales</taxon>
        <taxon>Cannabaceae</taxon>
        <taxon>Cannabis</taxon>
    </lineage>
</organism>
<dbReference type="Pfam" id="PF02801">
    <property type="entry name" value="Ketoacyl-synt_C"/>
    <property type="match status" value="2"/>
</dbReference>
<dbReference type="GO" id="GO:0004315">
    <property type="term" value="F:3-oxoacyl-[acyl-carrier-protein] synthase activity"/>
    <property type="evidence" value="ECO:0007669"/>
    <property type="project" value="UniProtKB-EC"/>
</dbReference>
<dbReference type="NCBIfam" id="NF005589">
    <property type="entry name" value="PRK07314.1"/>
    <property type="match status" value="1"/>
</dbReference>
<dbReference type="FunFam" id="3.40.47.10:FF:000018">
    <property type="entry name" value="3-oxoacyl-[acyl-carrier-protein] synthase 2"/>
    <property type="match status" value="1"/>
</dbReference>
<evidence type="ECO:0000313" key="7">
    <source>
        <dbReference type="Proteomes" id="UP000525078"/>
    </source>
</evidence>
<dbReference type="PROSITE" id="PS00606">
    <property type="entry name" value="KS3_1"/>
    <property type="match status" value="2"/>
</dbReference>
<evidence type="ECO:0000256" key="2">
    <source>
        <dbReference type="ARBA" id="ARBA00013191"/>
    </source>
</evidence>
<dbReference type="EMBL" id="JAATIP010000132">
    <property type="protein sequence ID" value="KAF4368895.1"/>
    <property type="molecule type" value="Genomic_DNA"/>
</dbReference>
<dbReference type="InterPro" id="IPR014031">
    <property type="entry name" value="Ketoacyl_synth_C"/>
</dbReference>
<evidence type="ECO:0000259" key="5">
    <source>
        <dbReference type="PROSITE" id="PS52004"/>
    </source>
</evidence>
<dbReference type="InterPro" id="IPR018201">
    <property type="entry name" value="Ketoacyl_synth_AS"/>
</dbReference>
<dbReference type="InterPro" id="IPR000794">
    <property type="entry name" value="Beta-ketoacyl_synthase"/>
</dbReference>
<dbReference type="AlphaFoldDB" id="A0A7J6FE12"/>
<dbReference type="SMART" id="SM00825">
    <property type="entry name" value="PKS_KS"/>
    <property type="match status" value="1"/>
</dbReference>
<name>A0A7J6FE12_CANSA</name>
<keyword evidence="3 4" id="KW-0808">Transferase</keyword>
<sequence>MEVSSIASPPYTCFAVQSQNRLIISQRAQRKKLIIPTCCINGNGAISASKNTLSCAFEQHNIEYYTSRGLYATLPVFGDNTSFPIYGSKSTVSITGRKKTRLMSCEAHSTDKATCTTVEADSKEKTRKRRVVVTGLGVISSIGHDPNAFYTNLLEGVSGISEIEGFDCSEFPSVSTEAVEALRVSYRKINPFTVPFATANMGSAILAIDLGWTGPNYSISTACATSNFCILNAAQHIISDDADMMLCGGSDAGVIPISIGGFISCRLLSRQNDEPTKASRPWDTNRDGFVMGEGAGVLLLEELEHAKKRGATIYAELLGGSFTCNAFRTDDSGKEISLCMERALAQSGVAPEDVNYINAHAISSPASDIKEIRAINRCFGKNPNLRVNSTKSMIGHLLGAAGAVEAVATVKAIQTGLVHPNINLDNPDEGVYGDECGQDMNVLVGKKKERLDIKVALSNSLAFGGQNSSLVFAPYYNSRGLYEPLAVIGENISFPICGSKSNSFITRRRKSRLMNREAHSADKATCATVEADSKKETRKRRVVVTGLGVVSSIGHDPNAFYTNLLEGVSGISEIEGFDCSEFPSRIAGQIKSFSTEEEYVSPKISKRADKFMLYMLTAGKKALIDSGITSQKMGELDKARCGVLIGSALGGISVFTEANEALRSSYRKINPFTVPFTGTNMGPAILAIDLGWTGPNYSISAACATSNSCILNAAHHITSGDADMMLCGGSESAIVPISIGGFIACKLLSRQNDEPTKASRPWDTTRDGFVMGEGAGVLLLEELEHAKRRGATIYAEFLGGSLTCDALRYDESGREISLCMENALAQSGVAPEDVNYINAHAISSPTSDMEEIRAINRCFGKNPNLRVNSTKSMIGHLLGAAGAVEAVATVKQQPPSSVALNNNSPTTATVTFAPATFVPNASHMNPTMNSHITPQKGLISDVNRGKSLSKPDSYDDLTTIYTPPTAAHNHHNVVATYPPLPCTVTSQTSNYMTLPLTDISSSPLIITSTNSGAAGKENQTPNISFKRHHDRESMRETLKRCRGLPRPNLTPNESVGRDRNQHHLDYYNSDHRAIAVSVNLKNQQQQVVQRRSRFRFEQIWLQHDEAKVIIENQWKYCQQSGTAMDIFLHNIAACASSLQQWHGSKFGNFKKKISKAQKEVRVHSAKPYQHATKSPGPFSAAVHNSNVQELPAATYCRIAIQTGMVHPNINLDNFDEGTGMNALVGKKKERLDIKVALSNSLAFGGQNSSLVFAPYK</sequence>
<dbReference type="Proteomes" id="UP000525078">
    <property type="component" value="Unassembled WGS sequence"/>
</dbReference>
<comment type="similarity">
    <text evidence="1 4">Belongs to the thiolase-like superfamily. Beta-ketoacyl-ACP synthases family.</text>
</comment>
<protein>
    <recommendedName>
        <fullName evidence="2">beta-ketoacyl-[acyl-carrier-protein] synthase I</fullName>
        <ecNumber evidence="2">2.3.1.41</ecNumber>
    </recommendedName>
</protein>
<evidence type="ECO:0000256" key="3">
    <source>
        <dbReference type="ARBA" id="ARBA00022679"/>
    </source>
</evidence>
<dbReference type="InterPro" id="IPR016039">
    <property type="entry name" value="Thiolase-like"/>
</dbReference>
<feature type="domain" description="Ketosynthase family 3 (KS3)" evidence="5">
    <location>
        <begin position="539"/>
        <end position="930"/>
    </location>
</feature>
<dbReference type="Pfam" id="PF00109">
    <property type="entry name" value="ketoacyl-synt"/>
    <property type="match status" value="3"/>
</dbReference>
<dbReference type="InterPro" id="IPR014030">
    <property type="entry name" value="Ketoacyl_synth_N"/>
</dbReference>
<dbReference type="PANTHER" id="PTHR11712:SF332">
    <property type="entry name" value="3-OXOACYL-[ACYL-CARRIER-PROTEIN] SYNTHASE II, CHLOROPLASTIC"/>
    <property type="match status" value="1"/>
</dbReference>
<evidence type="ECO:0000256" key="4">
    <source>
        <dbReference type="RuleBase" id="RU003694"/>
    </source>
</evidence>
<dbReference type="InterPro" id="IPR020841">
    <property type="entry name" value="PKS_Beta-ketoAc_synthase_dom"/>
</dbReference>
<dbReference type="PROSITE" id="PS52004">
    <property type="entry name" value="KS3_2"/>
    <property type="match status" value="2"/>
</dbReference>
<gene>
    <name evidence="6" type="ORF">F8388_021507</name>
</gene>
<dbReference type="GO" id="GO:0006633">
    <property type="term" value="P:fatty acid biosynthetic process"/>
    <property type="evidence" value="ECO:0007669"/>
    <property type="project" value="InterPro"/>
</dbReference>
<evidence type="ECO:0000313" key="6">
    <source>
        <dbReference type="EMBL" id="KAF4368895.1"/>
    </source>
</evidence>
<dbReference type="GO" id="GO:0005739">
    <property type="term" value="C:mitochondrion"/>
    <property type="evidence" value="ECO:0007669"/>
    <property type="project" value="TreeGrafter"/>
</dbReference>
<dbReference type="SUPFAM" id="SSF53901">
    <property type="entry name" value="Thiolase-like"/>
    <property type="match status" value="5"/>
</dbReference>
<dbReference type="EC" id="2.3.1.41" evidence="2"/>
<proteinExistence type="inferred from homology"/>